<name>A0A2T6ZPI1_TUBBO</name>
<feature type="compositionally biased region" description="Basic and acidic residues" evidence="1">
    <location>
        <begin position="94"/>
        <end position="126"/>
    </location>
</feature>
<gene>
    <name evidence="2" type="ORF">B9Z19DRAFT_1128382</name>
</gene>
<evidence type="ECO:0000256" key="1">
    <source>
        <dbReference type="SAM" id="MobiDB-lite"/>
    </source>
</evidence>
<protein>
    <submittedName>
        <fullName evidence="2">Uncharacterized protein</fullName>
    </submittedName>
</protein>
<dbReference type="Proteomes" id="UP000244722">
    <property type="component" value="Unassembled WGS sequence"/>
</dbReference>
<accession>A0A2T6ZPI1</accession>
<evidence type="ECO:0000313" key="3">
    <source>
        <dbReference type="Proteomes" id="UP000244722"/>
    </source>
</evidence>
<sequence length="126" mass="14293">MSPKSDLIKSRITLYKHRKLIVEARIDQKVDEHERMLSQVDYSKEYEAVFDEQLTRTLKPMWDELLALGENIEELEAESKELEALEALEVSEASEGKETSEASKGKETSEASEGKETSKALEGEES</sequence>
<feature type="region of interest" description="Disordered" evidence="1">
    <location>
        <begin position="84"/>
        <end position="126"/>
    </location>
</feature>
<keyword evidence="3" id="KW-1185">Reference proteome</keyword>
<dbReference type="EMBL" id="NESQ01000154">
    <property type="protein sequence ID" value="PUU77400.1"/>
    <property type="molecule type" value="Genomic_DNA"/>
</dbReference>
<comment type="caution">
    <text evidence="2">The sequence shown here is derived from an EMBL/GenBank/DDBJ whole genome shotgun (WGS) entry which is preliminary data.</text>
</comment>
<reference evidence="2 3" key="1">
    <citation type="submission" date="2017-04" db="EMBL/GenBank/DDBJ databases">
        <title>Draft genome sequence of Tuber borchii Vittad., a whitish edible truffle.</title>
        <authorList>
            <consortium name="DOE Joint Genome Institute"/>
            <person name="Murat C."/>
            <person name="Kuo A."/>
            <person name="Barry K.W."/>
            <person name="Clum A."/>
            <person name="Dockter R.B."/>
            <person name="Fauchery L."/>
            <person name="Iotti M."/>
            <person name="Kohler A."/>
            <person name="Labutti K."/>
            <person name="Lindquist E.A."/>
            <person name="Lipzen A."/>
            <person name="Ohm R.A."/>
            <person name="Wang M."/>
            <person name="Grigoriev I.V."/>
            <person name="Zambonelli A."/>
            <person name="Martin F.M."/>
        </authorList>
    </citation>
    <scope>NUCLEOTIDE SEQUENCE [LARGE SCALE GENOMIC DNA]</scope>
    <source>
        <strain evidence="2 3">Tbo3840</strain>
    </source>
</reference>
<proteinExistence type="predicted"/>
<evidence type="ECO:0000313" key="2">
    <source>
        <dbReference type="EMBL" id="PUU77400.1"/>
    </source>
</evidence>
<dbReference type="AlphaFoldDB" id="A0A2T6ZPI1"/>
<organism evidence="2 3">
    <name type="scientific">Tuber borchii</name>
    <name type="common">White truffle</name>
    <dbReference type="NCBI Taxonomy" id="42251"/>
    <lineage>
        <taxon>Eukaryota</taxon>
        <taxon>Fungi</taxon>
        <taxon>Dikarya</taxon>
        <taxon>Ascomycota</taxon>
        <taxon>Pezizomycotina</taxon>
        <taxon>Pezizomycetes</taxon>
        <taxon>Pezizales</taxon>
        <taxon>Tuberaceae</taxon>
        <taxon>Tuber</taxon>
    </lineage>
</organism>